<dbReference type="Proteomes" id="UP000294299">
    <property type="component" value="Chromosome NFRAN"/>
</dbReference>
<evidence type="ECO:0000313" key="2">
    <source>
        <dbReference type="Proteomes" id="UP000294299"/>
    </source>
</evidence>
<protein>
    <submittedName>
        <fullName evidence="1">Uncharacterized protein</fullName>
    </submittedName>
</protein>
<accession>A0A484I8E1</accession>
<sequence>MYPLSFFCNPHLNQLLNILLLILRKHTIISRFLLQSEPINGIEFYPIPVDTPLEIIKISTDEILMVLELILLKLCS</sequence>
<gene>
    <name evidence="1" type="ORF">NFRAN_0691</name>
</gene>
<organism evidence="1 2">
    <name type="scientific">Candidatus Nitrosocosmicus franklandianus</name>
    <dbReference type="NCBI Taxonomy" id="1798806"/>
    <lineage>
        <taxon>Archaea</taxon>
        <taxon>Nitrososphaerota</taxon>
        <taxon>Nitrososphaeria</taxon>
        <taxon>Nitrososphaerales</taxon>
        <taxon>Nitrososphaeraceae</taxon>
        <taxon>Candidatus Nitrosocosmicus</taxon>
    </lineage>
</organism>
<dbReference type="AlphaFoldDB" id="A0A484I8E1"/>
<name>A0A484I8E1_9ARCH</name>
<evidence type="ECO:0000313" key="1">
    <source>
        <dbReference type="EMBL" id="VFJ13013.1"/>
    </source>
</evidence>
<keyword evidence="2" id="KW-1185">Reference proteome</keyword>
<dbReference type="KEGG" id="nfn:NFRAN_0691"/>
<proteinExistence type="predicted"/>
<reference evidence="1 2" key="1">
    <citation type="submission" date="2019-02" db="EMBL/GenBank/DDBJ databases">
        <authorList>
            <person name="Lehtovirta-Morley E L."/>
        </authorList>
    </citation>
    <scope>NUCLEOTIDE SEQUENCE [LARGE SCALE GENOMIC DNA]</scope>
    <source>
        <strain evidence="1">NFRAN1</strain>
    </source>
</reference>
<dbReference type="EMBL" id="LR216287">
    <property type="protein sequence ID" value="VFJ13013.1"/>
    <property type="molecule type" value="Genomic_DNA"/>
</dbReference>